<evidence type="ECO:0000256" key="8">
    <source>
        <dbReference type="SAM" id="Phobius"/>
    </source>
</evidence>
<feature type="transmembrane region" description="Helical" evidence="8">
    <location>
        <begin position="12"/>
        <end position="30"/>
    </location>
</feature>
<keyword evidence="5 10" id="KW-0418">Kinase</keyword>
<keyword evidence="8" id="KW-1133">Transmembrane helix</keyword>
<dbReference type="RefSeq" id="WP_083578224.1">
    <property type="nucleotide sequence ID" value="NZ_FQZE01000017.1"/>
</dbReference>
<dbReference type="PROSITE" id="PS50109">
    <property type="entry name" value="HIS_KIN"/>
    <property type="match status" value="1"/>
</dbReference>
<proteinExistence type="predicted"/>
<dbReference type="SMART" id="SM00387">
    <property type="entry name" value="HATPase_c"/>
    <property type="match status" value="1"/>
</dbReference>
<feature type="transmembrane region" description="Helical" evidence="8">
    <location>
        <begin position="167"/>
        <end position="186"/>
    </location>
</feature>
<evidence type="ECO:0000256" key="5">
    <source>
        <dbReference type="ARBA" id="ARBA00022777"/>
    </source>
</evidence>
<dbReference type="PRINTS" id="PR00344">
    <property type="entry name" value="BCTRLSENSOR"/>
</dbReference>
<evidence type="ECO:0000256" key="6">
    <source>
        <dbReference type="ARBA" id="ARBA00023012"/>
    </source>
</evidence>
<dbReference type="GO" id="GO:0004721">
    <property type="term" value="F:phosphoprotein phosphatase activity"/>
    <property type="evidence" value="ECO:0007669"/>
    <property type="project" value="TreeGrafter"/>
</dbReference>
<dbReference type="Gene3D" id="1.10.287.130">
    <property type="match status" value="1"/>
</dbReference>
<dbReference type="SUPFAM" id="SSF55874">
    <property type="entry name" value="ATPase domain of HSP90 chaperone/DNA topoisomerase II/histidine kinase"/>
    <property type="match status" value="1"/>
</dbReference>
<comment type="catalytic activity">
    <reaction evidence="1">
        <text>ATP + protein L-histidine = ADP + protein N-phospho-L-histidine.</text>
        <dbReference type="EC" id="2.7.13.3"/>
    </reaction>
</comment>
<feature type="coiled-coil region" evidence="7">
    <location>
        <begin position="232"/>
        <end position="259"/>
    </location>
</feature>
<dbReference type="GO" id="GO:0016036">
    <property type="term" value="P:cellular response to phosphate starvation"/>
    <property type="evidence" value="ECO:0007669"/>
    <property type="project" value="TreeGrafter"/>
</dbReference>
<dbReference type="InterPro" id="IPR004358">
    <property type="entry name" value="Sig_transdc_His_kin-like_C"/>
</dbReference>
<dbReference type="PANTHER" id="PTHR45453">
    <property type="entry name" value="PHOSPHATE REGULON SENSOR PROTEIN PHOR"/>
    <property type="match status" value="1"/>
</dbReference>
<dbReference type="Pfam" id="PF02518">
    <property type="entry name" value="HATPase_c"/>
    <property type="match status" value="1"/>
</dbReference>
<keyword evidence="6" id="KW-0902">Two-component regulatory system</keyword>
<keyword evidence="4" id="KW-0808">Transferase</keyword>
<gene>
    <name evidence="10" type="ORF">SAMN05444280_11775</name>
</gene>
<evidence type="ECO:0000256" key="1">
    <source>
        <dbReference type="ARBA" id="ARBA00000085"/>
    </source>
</evidence>
<dbReference type="CDD" id="cd00075">
    <property type="entry name" value="HATPase"/>
    <property type="match status" value="1"/>
</dbReference>
<dbReference type="Proteomes" id="UP000184050">
    <property type="component" value="Unassembled WGS sequence"/>
</dbReference>
<feature type="domain" description="Histidine kinase" evidence="9">
    <location>
        <begin position="371"/>
        <end position="588"/>
    </location>
</feature>
<dbReference type="PANTHER" id="PTHR45453:SF1">
    <property type="entry name" value="PHOSPHATE REGULON SENSOR PROTEIN PHOR"/>
    <property type="match status" value="1"/>
</dbReference>
<evidence type="ECO:0000313" key="11">
    <source>
        <dbReference type="Proteomes" id="UP000184050"/>
    </source>
</evidence>
<keyword evidence="8" id="KW-0472">Membrane</keyword>
<accession>A0A1M6IPN3</accession>
<evidence type="ECO:0000256" key="4">
    <source>
        <dbReference type="ARBA" id="ARBA00022679"/>
    </source>
</evidence>
<dbReference type="STRING" id="1168035.SAMN05444280_11775"/>
<dbReference type="CDD" id="cd00082">
    <property type="entry name" value="HisKA"/>
    <property type="match status" value="1"/>
</dbReference>
<dbReference type="GO" id="GO:0000155">
    <property type="term" value="F:phosphorelay sensor kinase activity"/>
    <property type="evidence" value="ECO:0007669"/>
    <property type="project" value="InterPro"/>
</dbReference>
<evidence type="ECO:0000259" key="9">
    <source>
        <dbReference type="PROSITE" id="PS50109"/>
    </source>
</evidence>
<dbReference type="InterPro" id="IPR036097">
    <property type="entry name" value="HisK_dim/P_sf"/>
</dbReference>
<dbReference type="Gene3D" id="3.30.565.10">
    <property type="entry name" value="Histidine kinase-like ATPase, C-terminal domain"/>
    <property type="match status" value="1"/>
</dbReference>
<dbReference type="EMBL" id="FQZE01000017">
    <property type="protein sequence ID" value="SHJ36365.1"/>
    <property type="molecule type" value="Genomic_DNA"/>
</dbReference>
<name>A0A1M6IPN3_9BACT</name>
<keyword evidence="8" id="KW-0812">Transmembrane</keyword>
<dbReference type="InterPro" id="IPR003661">
    <property type="entry name" value="HisK_dim/P_dom"/>
</dbReference>
<dbReference type="SUPFAM" id="SSF47384">
    <property type="entry name" value="Homodimeric domain of signal transducing histidine kinase"/>
    <property type="match status" value="1"/>
</dbReference>
<keyword evidence="3" id="KW-0597">Phosphoprotein</keyword>
<evidence type="ECO:0000256" key="2">
    <source>
        <dbReference type="ARBA" id="ARBA00012438"/>
    </source>
</evidence>
<organism evidence="10 11">
    <name type="scientific">Tangfeifania diversioriginum</name>
    <dbReference type="NCBI Taxonomy" id="1168035"/>
    <lineage>
        <taxon>Bacteria</taxon>
        <taxon>Pseudomonadati</taxon>
        <taxon>Bacteroidota</taxon>
        <taxon>Bacteroidia</taxon>
        <taxon>Marinilabiliales</taxon>
        <taxon>Prolixibacteraceae</taxon>
        <taxon>Tangfeifania</taxon>
    </lineage>
</organism>
<dbReference type="FunFam" id="3.30.565.10:FF:000006">
    <property type="entry name" value="Sensor histidine kinase WalK"/>
    <property type="match status" value="1"/>
</dbReference>
<dbReference type="GO" id="GO:0005886">
    <property type="term" value="C:plasma membrane"/>
    <property type="evidence" value="ECO:0007669"/>
    <property type="project" value="TreeGrafter"/>
</dbReference>
<dbReference type="InterPro" id="IPR005467">
    <property type="entry name" value="His_kinase_dom"/>
</dbReference>
<evidence type="ECO:0000256" key="7">
    <source>
        <dbReference type="SAM" id="Coils"/>
    </source>
</evidence>
<keyword evidence="7" id="KW-0175">Coiled coil</keyword>
<evidence type="ECO:0000313" key="10">
    <source>
        <dbReference type="EMBL" id="SHJ36365.1"/>
    </source>
</evidence>
<sequence>MIRKTFRGEIFFYFIIVFILFTISILTFQFQREKKYRTAQLENTLDNITEITHRFVEQNHLLETGEVDRIGELKQIIPQPNIRITLIDSDGEVMYDSSVEEYTQMENHLHRPEIEKAVQNQTGTNIRLSDTTQEEYYYYAKKYPGYFVRTAVVYNLQIQNFLKAERAFIFFIVSVFAIIGIILFIITGKLSDAITKLKDFSIKAGKNELVEPDTTFPENELGVISSQIIQIYHKLKKTKDELSNEREKLFNHLNALNEGIAFFSPEKEITLSNKHFIQYINILSKKEIHSASDIFKMKELKKLNKFIDQNLKSSLPENFEELPQTNFVVSQSEKYYKIQSIVFPDKSFEVVITDITRLEKRRLMKQQLTSNIAHELKTPLASIKGYLETMIENWPVPEEKQKYFLEKTFLQAERLTDLINDVSLLNNIEDAGELFRFKPLDIKSVIDEVYENFANRMHEKNISFSSDVPQNTVIDGNDSLLFSIFQNFVENSINYGGDGISINVKVYHEDEKYYYFSYSDTGTGIPEEHLPRIFERFYRVDHGRSREKGGTGLGLAIVKNAIQLHKGNISVKNNPKKGVEFLFSLAKK</sequence>
<dbReference type="SMART" id="SM00388">
    <property type="entry name" value="HisKA"/>
    <property type="match status" value="1"/>
</dbReference>
<reference evidence="10 11" key="1">
    <citation type="submission" date="2016-11" db="EMBL/GenBank/DDBJ databases">
        <authorList>
            <person name="Jaros S."/>
            <person name="Januszkiewicz K."/>
            <person name="Wedrychowicz H."/>
        </authorList>
    </citation>
    <scope>NUCLEOTIDE SEQUENCE [LARGE SCALE GENOMIC DNA]</scope>
    <source>
        <strain evidence="10 11">DSM 27063</strain>
    </source>
</reference>
<dbReference type="InterPro" id="IPR050351">
    <property type="entry name" value="BphY/WalK/GraS-like"/>
</dbReference>
<protein>
    <recommendedName>
        <fullName evidence="2">histidine kinase</fullName>
        <ecNumber evidence="2">2.7.13.3</ecNumber>
    </recommendedName>
</protein>
<dbReference type="AlphaFoldDB" id="A0A1M6IPN3"/>
<keyword evidence="11" id="KW-1185">Reference proteome</keyword>
<dbReference type="EC" id="2.7.13.3" evidence="2"/>
<dbReference type="InterPro" id="IPR036890">
    <property type="entry name" value="HATPase_C_sf"/>
</dbReference>
<dbReference type="OrthoDB" id="9813151at2"/>
<dbReference type="InterPro" id="IPR003594">
    <property type="entry name" value="HATPase_dom"/>
</dbReference>
<evidence type="ECO:0000256" key="3">
    <source>
        <dbReference type="ARBA" id="ARBA00022553"/>
    </source>
</evidence>
<dbReference type="Pfam" id="PF00512">
    <property type="entry name" value="HisKA"/>
    <property type="match status" value="1"/>
</dbReference>